<comment type="caution">
    <text evidence="8">The sequence shown here is derived from an EMBL/GenBank/DDBJ whole genome shotgun (WGS) entry which is preliminary data.</text>
</comment>
<evidence type="ECO:0000256" key="2">
    <source>
        <dbReference type="ARBA" id="ARBA00008664"/>
    </source>
</evidence>
<comment type="similarity">
    <text evidence="2">Belongs to the phospholipase D family.</text>
</comment>
<dbReference type="RefSeq" id="WP_133199283.1">
    <property type="nucleotide sequence ID" value="NZ_JBHUCW010000041.1"/>
</dbReference>
<dbReference type="Gene3D" id="3.30.870.10">
    <property type="entry name" value="Endonuclease Chain A"/>
    <property type="match status" value="2"/>
</dbReference>
<dbReference type="GO" id="GO:0006793">
    <property type="term" value="P:phosphorus metabolic process"/>
    <property type="evidence" value="ECO:0007669"/>
    <property type="project" value="UniProtKB-ARBA"/>
</dbReference>
<dbReference type="Proteomes" id="UP000295722">
    <property type="component" value="Unassembled WGS sequence"/>
</dbReference>
<dbReference type="PANTHER" id="PTHR43856">
    <property type="entry name" value="CARDIOLIPIN HYDROLASE"/>
    <property type="match status" value="1"/>
</dbReference>
<gene>
    <name evidence="8" type="ORF">EYW47_34475</name>
</gene>
<keyword evidence="6" id="KW-0443">Lipid metabolism</keyword>
<evidence type="ECO:0000256" key="5">
    <source>
        <dbReference type="ARBA" id="ARBA00022963"/>
    </source>
</evidence>
<keyword evidence="5" id="KW-0442">Lipid degradation</keyword>
<evidence type="ECO:0000256" key="3">
    <source>
        <dbReference type="ARBA" id="ARBA00012027"/>
    </source>
</evidence>
<feature type="domain" description="PLD phosphodiesterase" evidence="7">
    <location>
        <begin position="479"/>
        <end position="510"/>
    </location>
</feature>
<evidence type="ECO:0000313" key="9">
    <source>
        <dbReference type="Proteomes" id="UP000295722"/>
    </source>
</evidence>
<dbReference type="Pfam" id="PF13091">
    <property type="entry name" value="PLDc_2"/>
    <property type="match status" value="1"/>
</dbReference>
<evidence type="ECO:0000313" key="8">
    <source>
        <dbReference type="EMBL" id="TDG18391.1"/>
    </source>
</evidence>
<evidence type="ECO:0000256" key="1">
    <source>
        <dbReference type="ARBA" id="ARBA00000798"/>
    </source>
</evidence>
<dbReference type="GO" id="GO:0004630">
    <property type="term" value="F:phospholipase D activity"/>
    <property type="evidence" value="ECO:0007669"/>
    <property type="project" value="UniProtKB-EC"/>
</dbReference>
<keyword evidence="4" id="KW-0378">Hydrolase</keyword>
<dbReference type="InterPro" id="IPR051406">
    <property type="entry name" value="PLD_domain"/>
</dbReference>
<dbReference type="PROSITE" id="PS50035">
    <property type="entry name" value="PLD"/>
    <property type="match status" value="1"/>
</dbReference>
<dbReference type="AlphaFoldDB" id="A0A4R5M047"/>
<dbReference type="PANTHER" id="PTHR43856:SF1">
    <property type="entry name" value="MITOCHONDRIAL CARDIOLIPIN HYDROLASE"/>
    <property type="match status" value="1"/>
</dbReference>
<dbReference type="CDD" id="cd09173">
    <property type="entry name" value="PLDc_Nuc_like_unchar1_2"/>
    <property type="match status" value="1"/>
</dbReference>
<protein>
    <recommendedName>
        <fullName evidence="3">phospholipase D</fullName>
        <ecNumber evidence="3">3.1.4.4</ecNumber>
    </recommendedName>
</protein>
<dbReference type="InterPro" id="IPR001736">
    <property type="entry name" value="PLipase_D/transphosphatidylase"/>
</dbReference>
<comment type="catalytic activity">
    <reaction evidence="1">
        <text>a 1,2-diacyl-sn-glycero-3-phosphocholine + H2O = a 1,2-diacyl-sn-glycero-3-phosphate + choline + H(+)</text>
        <dbReference type="Rhea" id="RHEA:14445"/>
        <dbReference type="ChEBI" id="CHEBI:15354"/>
        <dbReference type="ChEBI" id="CHEBI:15377"/>
        <dbReference type="ChEBI" id="CHEBI:15378"/>
        <dbReference type="ChEBI" id="CHEBI:57643"/>
        <dbReference type="ChEBI" id="CHEBI:58608"/>
        <dbReference type="EC" id="3.1.4.4"/>
    </reaction>
</comment>
<evidence type="ECO:0000256" key="4">
    <source>
        <dbReference type="ARBA" id="ARBA00022801"/>
    </source>
</evidence>
<dbReference type="EMBL" id="SMRP01000031">
    <property type="protein sequence ID" value="TDG18391.1"/>
    <property type="molecule type" value="Genomic_DNA"/>
</dbReference>
<keyword evidence="9" id="KW-1185">Reference proteome</keyword>
<dbReference type="GO" id="GO:0016891">
    <property type="term" value="F:RNA endonuclease activity producing 5'-phosphomonoesters, hydrolytic mechanism"/>
    <property type="evidence" value="ECO:0007669"/>
    <property type="project" value="TreeGrafter"/>
</dbReference>
<dbReference type="InterPro" id="IPR025202">
    <property type="entry name" value="PLD-like_dom"/>
</dbReference>
<dbReference type="OrthoDB" id="9789376at2"/>
<reference evidence="8 9" key="1">
    <citation type="submission" date="2019-03" db="EMBL/GenBank/DDBJ databases">
        <title>Paraburkholderia sp. 4M-K11, isolated from subtropical forest soil.</title>
        <authorList>
            <person name="Gao Z.-H."/>
            <person name="Qiu L.-H."/>
        </authorList>
    </citation>
    <scope>NUCLEOTIDE SEQUENCE [LARGE SCALE GENOMIC DNA]</scope>
    <source>
        <strain evidence="8 9">4M-K11</strain>
    </source>
</reference>
<dbReference type="CDD" id="cd09172">
    <property type="entry name" value="PLDc_Nuc_like_unchar1_1"/>
    <property type="match status" value="1"/>
</dbReference>
<accession>A0A4R5M047</accession>
<evidence type="ECO:0000259" key="7">
    <source>
        <dbReference type="PROSITE" id="PS50035"/>
    </source>
</evidence>
<dbReference type="GO" id="GO:0016042">
    <property type="term" value="P:lipid catabolic process"/>
    <property type="evidence" value="ECO:0007669"/>
    <property type="project" value="UniProtKB-KW"/>
</dbReference>
<proteinExistence type="inferred from homology"/>
<name>A0A4R5M047_9BURK</name>
<sequence length="602" mass="64594">MTIELRCHANCNDVFLAWRVTNPADGAIASCLGFAIEVKDATGKIEAISNLKGFEQDKPTTGETKPSTEWPLQTYSWTAHSILVGTRVSFRVTAMTGSPGALQRGDSSGWSDWVVLSPQADAGTAAFFNRGMILSQFVARYAKEHNLTTVPELKRNLTSVVGGPLMQFLTGELGKAIRGILQRAQQDTSIELYCALFELDLDDLIEGLIAVGERAHVILSNGSVKHAGDDENQAAAARLAGKVDLHRRMTAPEALAHNKFVVVCEDGKPTGVWTGSTNWTLTGLHTQVNNGIAVQNAALAAFYFDHWHELAAAGNTFPASLVSGDATVRGPVPLAGAASGADNGAASGAKQRANLASPPAARVWFTPIKSQKGSSGGPDIAELIDLVNAAQQGILFVMFMPGQEPLDSIIKMQKKGIYVRGVVSTLPLGTQNDRSATFQLLTSSDFKQYSYDIVQPQGVSPVGDFLATFTRQEFLSGMGYAITHSKVIVIDPFGARPVVVTGSHNLSATASRKNDENLLIVENCPELARAYAVNCMSVYAHYRWPAYQHDMATRAAVGKQAGKQAGTAGDWLDTTGAWQARREQASTQADLKFWLEDTASPQ</sequence>
<organism evidence="8 9">
    <name type="scientific">Paraburkholderia silviterrae</name>
    <dbReference type="NCBI Taxonomy" id="2528715"/>
    <lineage>
        <taxon>Bacteria</taxon>
        <taxon>Pseudomonadati</taxon>
        <taxon>Pseudomonadota</taxon>
        <taxon>Betaproteobacteria</taxon>
        <taxon>Burkholderiales</taxon>
        <taxon>Burkholderiaceae</taxon>
        <taxon>Paraburkholderia</taxon>
    </lineage>
</organism>
<dbReference type="SUPFAM" id="SSF56024">
    <property type="entry name" value="Phospholipase D/nuclease"/>
    <property type="match status" value="2"/>
</dbReference>
<dbReference type="EC" id="3.1.4.4" evidence="3"/>
<evidence type="ECO:0000256" key="6">
    <source>
        <dbReference type="ARBA" id="ARBA00023098"/>
    </source>
</evidence>